<proteinExistence type="predicted"/>
<dbReference type="Proteomes" id="UP001153365">
    <property type="component" value="Unassembled WGS sequence"/>
</dbReference>
<dbReference type="InterPro" id="IPR001878">
    <property type="entry name" value="Znf_CCHC"/>
</dbReference>
<dbReference type="Gene3D" id="4.10.60.10">
    <property type="entry name" value="Zinc finger, CCHC-type"/>
    <property type="match status" value="1"/>
</dbReference>
<dbReference type="InterPro" id="IPR036875">
    <property type="entry name" value="Znf_CCHC_sf"/>
</dbReference>
<dbReference type="PROSITE" id="PS50158">
    <property type="entry name" value="ZF_CCHC"/>
    <property type="match status" value="1"/>
</dbReference>
<keyword evidence="6" id="KW-1185">Reference proteome</keyword>
<keyword evidence="2" id="KW-0479">Metal-binding</keyword>
<dbReference type="EMBL" id="CALTRL010000634">
    <property type="protein sequence ID" value="CAH7669011.1"/>
    <property type="molecule type" value="Genomic_DNA"/>
</dbReference>
<dbReference type="SMART" id="SM00343">
    <property type="entry name" value="ZnF_C2HC"/>
    <property type="match status" value="1"/>
</dbReference>
<dbReference type="GO" id="GO:0003676">
    <property type="term" value="F:nucleic acid binding"/>
    <property type="evidence" value="ECO:0007669"/>
    <property type="project" value="InterPro"/>
</dbReference>
<keyword evidence="2" id="KW-0863">Zinc-finger</keyword>
<name>A0AAV0AMZ8_PHAPC</name>
<evidence type="ECO:0000256" key="1">
    <source>
        <dbReference type="ARBA" id="ARBA00022664"/>
    </source>
</evidence>
<reference evidence="5" key="1">
    <citation type="submission" date="2022-06" db="EMBL/GenBank/DDBJ databases">
        <authorList>
            <consortium name="SYNGENTA / RWTH Aachen University"/>
        </authorList>
    </citation>
    <scope>NUCLEOTIDE SEQUENCE</scope>
</reference>
<evidence type="ECO:0000313" key="6">
    <source>
        <dbReference type="Proteomes" id="UP001153365"/>
    </source>
</evidence>
<feature type="compositionally biased region" description="Polar residues" evidence="3">
    <location>
        <begin position="26"/>
        <end position="35"/>
    </location>
</feature>
<accession>A0AAV0AMZ8</accession>
<keyword evidence="1" id="KW-0507">mRNA processing</keyword>
<evidence type="ECO:0000256" key="2">
    <source>
        <dbReference type="PROSITE-ProRule" id="PRU00047"/>
    </source>
</evidence>
<protein>
    <recommendedName>
        <fullName evidence="4">CCHC-type domain-containing protein</fullName>
    </recommendedName>
</protein>
<evidence type="ECO:0000259" key="4">
    <source>
        <dbReference type="PROSITE" id="PS50158"/>
    </source>
</evidence>
<evidence type="ECO:0000313" key="5">
    <source>
        <dbReference type="EMBL" id="CAH7669011.1"/>
    </source>
</evidence>
<dbReference type="AlphaFoldDB" id="A0AAV0AMZ8"/>
<feature type="compositionally biased region" description="Polar residues" evidence="3">
    <location>
        <begin position="62"/>
        <end position="82"/>
    </location>
</feature>
<dbReference type="SUPFAM" id="SSF57756">
    <property type="entry name" value="Retrovirus zinc finger-like domains"/>
    <property type="match status" value="1"/>
</dbReference>
<dbReference type="GO" id="GO:0006397">
    <property type="term" value="P:mRNA processing"/>
    <property type="evidence" value="ECO:0007669"/>
    <property type="project" value="UniProtKB-KW"/>
</dbReference>
<sequence length="324" mass="37527">MTAKSPIQYEPNFIFQTKAKEEERQGLQTVNLSGNDENEQDHSGKLSRNRAGQEISKRNEPEISNQSEYPRGATSGSSTISEPRSDVNKETKRKSNNIQSRDFWKEAITEKFGTGNWLRKKQIAFDKDQFDPNQHTPCTWLNKQVKRLKASNPPQGTNREINNKLLFLCHQEIQWAVKSMIELHQEPSDLIQALKEVVNNTKFCKRKSFKTEFKSEKYRSDQNYDKYKSDFKTDKNKDNKKPLDKTKDEKAINCYSCGKSGHTSRNCPKNKKFDNEEETHSEEIDIEESLQNDNSSDFSINIISCIKVTEIQFQPEISNIANIN</sequence>
<feature type="region of interest" description="Disordered" evidence="3">
    <location>
        <begin position="1"/>
        <end position="95"/>
    </location>
</feature>
<dbReference type="GO" id="GO:0008270">
    <property type="term" value="F:zinc ion binding"/>
    <property type="evidence" value="ECO:0007669"/>
    <property type="project" value="UniProtKB-KW"/>
</dbReference>
<evidence type="ECO:0000256" key="3">
    <source>
        <dbReference type="SAM" id="MobiDB-lite"/>
    </source>
</evidence>
<dbReference type="Pfam" id="PF00098">
    <property type="entry name" value="zf-CCHC"/>
    <property type="match status" value="1"/>
</dbReference>
<comment type="caution">
    <text evidence="5">The sequence shown here is derived from an EMBL/GenBank/DDBJ whole genome shotgun (WGS) entry which is preliminary data.</text>
</comment>
<feature type="domain" description="CCHC-type" evidence="4">
    <location>
        <begin position="254"/>
        <end position="269"/>
    </location>
</feature>
<gene>
    <name evidence="5" type="ORF">PPACK8108_LOCUS3569</name>
</gene>
<organism evidence="5 6">
    <name type="scientific">Phakopsora pachyrhizi</name>
    <name type="common">Asian soybean rust disease fungus</name>
    <dbReference type="NCBI Taxonomy" id="170000"/>
    <lineage>
        <taxon>Eukaryota</taxon>
        <taxon>Fungi</taxon>
        <taxon>Dikarya</taxon>
        <taxon>Basidiomycota</taxon>
        <taxon>Pucciniomycotina</taxon>
        <taxon>Pucciniomycetes</taxon>
        <taxon>Pucciniales</taxon>
        <taxon>Phakopsoraceae</taxon>
        <taxon>Phakopsora</taxon>
    </lineage>
</organism>
<keyword evidence="2" id="KW-0862">Zinc</keyword>